<organism evidence="6 7">
    <name type="scientific">Aliiruegeria haliotis</name>
    <dbReference type="NCBI Taxonomy" id="1280846"/>
    <lineage>
        <taxon>Bacteria</taxon>
        <taxon>Pseudomonadati</taxon>
        <taxon>Pseudomonadota</taxon>
        <taxon>Alphaproteobacteria</taxon>
        <taxon>Rhodobacterales</taxon>
        <taxon>Roseobacteraceae</taxon>
        <taxon>Aliiruegeria</taxon>
    </lineage>
</organism>
<dbReference type="Gene3D" id="1.20.120.1630">
    <property type="match status" value="1"/>
</dbReference>
<evidence type="ECO:0000256" key="5">
    <source>
        <dbReference type="SAM" id="Phobius"/>
    </source>
</evidence>
<evidence type="ECO:0000256" key="1">
    <source>
        <dbReference type="ARBA" id="ARBA00004127"/>
    </source>
</evidence>
<dbReference type="Proteomes" id="UP000239480">
    <property type="component" value="Unassembled WGS sequence"/>
</dbReference>
<sequence>MRNVPDMPVLKWLDIPPLWLLLFAVLARIQATRLPVGVIDHPLVDLLAGLLLGGGLLLILVALVQLRQNRTTIIPHQPAQHMVSNGVFSRSRNPVYLGDTLVLTGLILHWSAWPSLVLVPLFMWVITDRFILAEESMLREKFGPQWDAWSDKTRRWI</sequence>
<keyword evidence="7" id="KW-1185">Reference proteome</keyword>
<keyword evidence="6" id="KW-0489">Methyltransferase</keyword>
<dbReference type="AlphaFoldDB" id="A0A2T0RXR6"/>
<gene>
    <name evidence="6" type="ORF">CLV78_10138</name>
</gene>
<feature type="transmembrane region" description="Helical" evidence="5">
    <location>
        <begin position="47"/>
        <end position="66"/>
    </location>
</feature>
<keyword evidence="2 5" id="KW-0812">Transmembrane</keyword>
<keyword evidence="3 5" id="KW-1133">Transmembrane helix</keyword>
<keyword evidence="4 5" id="KW-0472">Membrane</keyword>
<evidence type="ECO:0000313" key="6">
    <source>
        <dbReference type="EMBL" id="PRY25947.1"/>
    </source>
</evidence>
<accession>A0A2T0RXR6</accession>
<comment type="caution">
    <text evidence="6">The sequence shown here is derived from an EMBL/GenBank/DDBJ whole genome shotgun (WGS) entry which is preliminary data.</text>
</comment>
<dbReference type="GO" id="GO:0012505">
    <property type="term" value="C:endomembrane system"/>
    <property type="evidence" value="ECO:0007669"/>
    <property type="project" value="UniProtKB-SubCell"/>
</dbReference>
<reference evidence="6 7" key="1">
    <citation type="submission" date="2018-03" db="EMBL/GenBank/DDBJ databases">
        <title>Genomic Encyclopedia of Archaeal and Bacterial Type Strains, Phase II (KMG-II): from individual species to whole genera.</title>
        <authorList>
            <person name="Goeker M."/>
        </authorList>
    </citation>
    <scope>NUCLEOTIDE SEQUENCE [LARGE SCALE GENOMIC DNA]</scope>
    <source>
        <strain evidence="6 7">DSM 29328</strain>
    </source>
</reference>
<dbReference type="Pfam" id="PF04191">
    <property type="entry name" value="PEMT"/>
    <property type="match status" value="1"/>
</dbReference>
<keyword evidence="6" id="KW-0808">Transferase</keyword>
<evidence type="ECO:0000256" key="4">
    <source>
        <dbReference type="ARBA" id="ARBA00023136"/>
    </source>
</evidence>
<name>A0A2T0RXR6_9RHOB</name>
<comment type="subcellular location">
    <subcellularLocation>
        <location evidence="1">Endomembrane system</location>
        <topology evidence="1">Multi-pass membrane protein</topology>
    </subcellularLocation>
</comment>
<dbReference type="PANTHER" id="PTHR12714:SF9">
    <property type="entry name" value="PROTEIN-S-ISOPRENYLCYSTEINE O-METHYLTRANSFERASE"/>
    <property type="match status" value="1"/>
</dbReference>
<dbReference type="InterPro" id="IPR007318">
    <property type="entry name" value="Phopholipid_MeTrfase"/>
</dbReference>
<dbReference type="GO" id="GO:0008168">
    <property type="term" value="F:methyltransferase activity"/>
    <property type="evidence" value="ECO:0007669"/>
    <property type="project" value="UniProtKB-KW"/>
</dbReference>
<feature type="transmembrane region" description="Helical" evidence="5">
    <location>
        <begin position="100"/>
        <end position="126"/>
    </location>
</feature>
<evidence type="ECO:0000313" key="7">
    <source>
        <dbReference type="Proteomes" id="UP000239480"/>
    </source>
</evidence>
<dbReference type="GO" id="GO:0032259">
    <property type="term" value="P:methylation"/>
    <property type="evidence" value="ECO:0007669"/>
    <property type="project" value="UniProtKB-KW"/>
</dbReference>
<evidence type="ECO:0000256" key="2">
    <source>
        <dbReference type="ARBA" id="ARBA00022692"/>
    </source>
</evidence>
<evidence type="ECO:0000256" key="3">
    <source>
        <dbReference type="ARBA" id="ARBA00022989"/>
    </source>
</evidence>
<proteinExistence type="predicted"/>
<dbReference type="PANTHER" id="PTHR12714">
    <property type="entry name" value="PROTEIN-S ISOPRENYLCYSTEINE O-METHYLTRANSFERASE"/>
    <property type="match status" value="1"/>
</dbReference>
<protein>
    <submittedName>
        <fullName evidence="6">Protein-S-isoprenylcysteine O-methyltransferase Ste14</fullName>
    </submittedName>
</protein>
<dbReference type="EMBL" id="PVTD01000001">
    <property type="protein sequence ID" value="PRY25947.1"/>
    <property type="molecule type" value="Genomic_DNA"/>
</dbReference>